<evidence type="ECO:0000256" key="1">
    <source>
        <dbReference type="SAM" id="Phobius"/>
    </source>
</evidence>
<keyword evidence="3" id="KW-1185">Reference proteome</keyword>
<dbReference type="AlphaFoldDB" id="A0A2S7XQN3"/>
<evidence type="ECO:0000313" key="2">
    <source>
        <dbReference type="EMBL" id="PQJ96049.1"/>
    </source>
</evidence>
<feature type="transmembrane region" description="Helical" evidence="1">
    <location>
        <begin position="46"/>
        <end position="67"/>
    </location>
</feature>
<dbReference type="RefSeq" id="WP_105073686.1">
    <property type="nucleotide sequence ID" value="NZ_PPGH01000035.1"/>
</dbReference>
<reference evidence="2 3" key="1">
    <citation type="submission" date="2018-01" db="EMBL/GenBank/DDBJ databases">
        <title>The complete genome sequence of Chromatium okenii LaCa, a purple sulfur bacterium with a turbulent life.</title>
        <authorList>
            <person name="Luedin S.M."/>
            <person name="Liechti N."/>
            <person name="Storelli N."/>
            <person name="Danza F."/>
            <person name="Wittwer M."/>
            <person name="Pothier J.F."/>
            <person name="Tonolla M.A."/>
        </authorList>
    </citation>
    <scope>NUCLEOTIDE SEQUENCE [LARGE SCALE GENOMIC DNA]</scope>
    <source>
        <strain evidence="2 3">LaCa</strain>
    </source>
</reference>
<comment type="caution">
    <text evidence="2">The sequence shown here is derived from an EMBL/GenBank/DDBJ whole genome shotgun (WGS) entry which is preliminary data.</text>
</comment>
<proteinExistence type="predicted"/>
<protein>
    <submittedName>
        <fullName evidence="2">Uncharacterized protein</fullName>
    </submittedName>
</protein>
<keyword evidence="1" id="KW-1133">Transmembrane helix</keyword>
<name>A0A2S7XQN3_9GAMM</name>
<dbReference type="EMBL" id="PPGH01000035">
    <property type="protein sequence ID" value="PQJ96049.1"/>
    <property type="molecule type" value="Genomic_DNA"/>
</dbReference>
<accession>A0A2S7XQN3</accession>
<evidence type="ECO:0000313" key="3">
    <source>
        <dbReference type="Proteomes" id="UP000239936"/>
    </source>
</evidence>
<organism evidence="2 3">
    <name type="scientific">Chromatium okenii</name>
    <dbReference type="NCBI Taxonomy" id="61644"/>
    <lineage>
        <taxon>Bacteria</taxon>
        <taxon>Pseudomonadati</taxon>
        <taxon>Pseudomonadota</taxon>
        <taxon>Gammaproteobacteria</taxon>
        <taxon>Chromatiales</taxon>
        <taxon>Chromatiaceae</taxon>
        <taxon>Chromatium</taxon>
    </lineage>
</organism>
<dbReference type="OrthoDB" id="283584at2"/>
<sequence length="108" mass="11569">MSIGLVLGLLLAGLSIIWERLMFTGPFDFSQSYRATGLFSAMHLGGASIDGFLALTLPFIAALFMVARGRLLQIGGLFVHAGAVRLSRDLQPSELFGICGNDCAGHRR</sequence>
<keyword evidence="1" id="KW-0812">Transmembrane</keyword>
<gene>
    <name evidence="2" type="ORF">CXB77_09455</name>
</gene>
<dbReference type="Proteomes" id="UP000239936">
    <property type="component" value="Unassembled WGS sequence"/>
</dbReference>
<keyword evidence="1" id="KW-0472">Membrane</keyword>